<dbReference type="EMBL" id="KQ435886">
    <property type="protein sequence ID" value="KOX69532.1"/>
    <property type="molecule type" value="Genomic_DNA"/>
</dbReference>
<evidence type="ECO:0000313" key="3">
    <source>
        <dbReference type="Proteomes" id="UP000053105"/>
    </source>
</evidence>
<protein>
    <submittedName>
        <fullName evidence="2">Uncharacterized protein</fullName>
    </submittedName>
</protein>
<reference evidence="2 3" key="1">
    <citation type="submission" date="2015-07" db="EMBL/GenBank/DDBJ databases">
        <title>The genome of Melipona quadrifasciata.</title>
        <authorList>
            <person name="Pan H."/>
            <person name="Kapheim K."/>
        </authorList>
    </citation>
    <scope>NUCLEOTIDE SEQUENCE [LARGE SCALE GENOMIC DNA]</scope>
    <source>
        <strain evidence="2">0111107301</strain>
        <tissue evidence="2">Whole body</tissue>
    </source>
</reference>
<dbReference type="AlphaFoldDB" id="A0A0N1IT70"/>
<feature type="compositionally biased region" description="Polar residues" evidence="1">
    <location>
        <begin position="172"/>
        <end position="182"/>
    </location>
</feature>
<dbReference type="Proteomes" id="UP000053105">
    <property type="component" value="Unassembled WGS sequence"/>
</dbReference>
<evidence type="ECO:0000256" key="1">
    <source>
        <dbReference type="SAM" id="MobiDB-lite"/>
    </source>
</evidence>
<name>A0A0N1IT70_9HYME</name>
<organism evidence="2 3">
    <name type="scientific">Melipona quadrifasciata</name>
    <dbReference type="NCBI Taxonomy" id="166423"/>
    <lineage>
        <taxon>Eukaryota</taxon>
        <taxon>Metazoa</taxon>
        <taxon>Ecdysozoa</taxon>
        <taxon>Arthropoda</taxon>
        <taxon>Hexapoda</taxon>
        <taxon>Insecta</taxon>
        <taxon>Pterygota</taxon>
        <taxon>Neoptera</taxon>
        <taxon>Endopterygota</taxon>
        <taxon>Hymenoptera</taxon>
        <taxon>Apocrita</taxon>
        <taxon>Aculeata</taxon>
        <taxon>Apoidea</taxon>
        <taxon>Anthophila</taxon>
        <taxon>Apidae</taxon>
        <taxon>Melipona</taxon>
    </lineage>
</organism>
<evidence type="ECO:0000313" key="2">
    <source>
        <dbReference type="EMBL" id="KOX69532.1"/>
    </source>
</evidence>
<keyword evidence="3" id="KW-1185">Reference proteome</keyword>
<proteinExistence type="predicted"/>
<gene>
    <name evidence="2" type="ORF">WN51_06542</name>
</gene>
<accession>A0A0N1IT70</accession>
<dbReference type="OrthoDB" id="7616876at2759"/>
<sequence length="188" mass="21235">MTPKKPSNHAKLIDDLKDKYNNAFQAKYTSDKFKIMFTNIDDFSEFKTICLKENIEYHTHIINTEKTLTVVLIDASAAKFTITLHPTVCVKSAGQHDIRSCNKTPDVKPPTCANHKGAHPANYSKCPALLAFLTASNVKTQHTHSFTQNPKQHKIAELISSDQLERLHKKSCQTQNKSPTTDYSRHGR</sequence>
<feature type="region of interest" description="Disordered" evidence="1">
    <location>
        <begin position="167"/>
        <end position="188"/>
    </location>
</feature>